<dbReference type="InterPro" id="IPR036291">
    <property type="entry name" value="NAD(P)-bd_dom_sf"/>
</dbReference>
<dbReference type="Gene3D" id="3.30.360.10">
    <property type="entry name" value="Dihydrodipicolinate Reductase, domain 2"/>
    <property type="match status" value="1"/>
</dbReference>
<keyword evidence="3 6" id="KW-0521">NADP</keyword>
<organism evidence="9 10">
    <name type="scientific">Savagea serpentis</name>
    <dbReference type="NCBI Taxonomy" id="2785297"/>
    <lineage>
        <taxon>Bacteria</taxon>
        <taxon>Bacillati</taxon>
        <taxon>Bacillota</taxon>
        <taxon>Bacilli</taxon>
        <taxon>Bacillales</taxon>
        <taxon>Caryophanaceae</taxon>
        <taxon>Savagea</taxon>
    </lineage>
</organism>
<comment type="similarity">
    <text evidence="1 6">Belongs to the L-aspartate dehydrogenase family.</text>
</comment>
<comment type="catalytic activity">
    <reaction evidence="6">
        <text>L-aspartate + NADP(+) + H2O = oxaloacetate + NH4(+) + NADPH + H(+)</text>
        <dbReference type="Rhea" id="RHEA:11784"/>
        <dbReference type="ChEBI" id="CHEBI:15377"/>
        <dbReference type="ChEBI" id="CHEBI:15378"/>
        <dbReference type="ChEBI" id="CHEBI:16452"/>
        <dbReference type="ChEBI" id="CHEBI:28938"/>
        <dbReference type="ChEBI" id="CHEBI:29991"/>
        <dbReference type="ChEBI" id="CHEBI:57783"/>
        <dbReference type="ChEBI" id="CHEBI:58349"/>
        <dbReference type="EC" id="1.4.1.21"/>
    </reaction>
</comment>
<dbReference type="NCBIfam" id="TIGR03855">
    <property type="entry name" value="NAD_NadX"/>
    <property type="match status" value="1"/>
</dbReference>
<dbReference type="Proteomes" id="UP000622653">
    <property type="component" value="Unassembled WGS sequence"/>
</dbReference>
<dbReference type="RefSeq" id="WP_194562548.1">
    <property type="nucleotide sequence ID" value="NZ_JADKPV010000002.1"/>
</dbReference>
<keyword evidence="4 6" id="KW-0560">Oxidoreductase</keyword>
<dbReference type="InterPro" id="IPR005106">
    <property type="entry name" value="Asp/hSer_DH_NAD-bd"/>
</dbReference>
<name>A0A8J7G2P1_9BACL</name>
<proteinExistence type="inferred from homology"/>
<evidence type="ECO:0000256" key="2">
    <source>
        <dbReference type="ARBA" id="ARBA00022642"/>
    </source>
</evidence>
<evidence type="ECO:0000256" key="3">
    <source>
        <dbReference type="ARBA" id="ARBA00022857"/>
    </source>
</evidence>
<reference evidence="9" key="1">
    <citation type="submission" date="2020-11" db="EMBL/GenBank/DDBJ databases">
        <title>Multidrug resistant novel bacterium Savagea serpentis sp. nov., isolated from the scats of a vine snake (Ahaetulla nasuta).</title>
        <authorList>
            <person name="Venkata Ramana V."/>
            <person name="Vikas Patil S."/>
            <person name="Yogita Lugani V."/>
        </authorList>
    </citation>
    <scope>NUCLEOTIDE SEQUENCE</scope>
    <source>
        <strain evidence="9">SN6</strain>
    </source>
</reference>
<comment type="pathway">
    <text evidence="6">Cofactor biosynthesis; NAD(+) biosynthesis; iminoaspartate from L-aspartate (dehydrogenase route): step 1/1.</text>
</comment>
<dbReference type="GO" id="GO:0051287">
    <property type="term" value="F:NAD binding"/>
    <property type="evidence" value="ECO:0007669"/>
    <property type="project" value="UniProtKB-UniRule"/>
</dbReference>
<evidence type="ECO:0000313" key="10">
    <source>
        <dbReference type="Proteomes" id="UP000622653"/>
    </source>
</evidence>
<dbReference type="Gene3D" id="3.40.50.720">
    <property type="entry name" value="NAD(P)-binding Rossmann-like Domain"/>
    <property type="match status" value="1"/>
</dbReference>
<dbReference type="PIRSF" id="PIRSF005227">
    <property type="entry name" value="Asp_dh_NAD_syn"/>
    <property type="match status" value="1"/>
</dbReference>
<dbReference type="PANTHER" id="PTHR31873">
    <property type="entry name" value="L-ASPARTATE DEHYDROGENASE-RELATED"/>
    <property type="match status" value="1"/>
</dbReference>
<dbReference type="GO" id="GO:0009435">
    <property type="term" value="P:NAD+ biosynthetic process"/>
    <property type="evidence" value="ECO:0007669"/>
    <property type="project" value="UniProtKB-UniRule"/>
</dbReference>
<dbReference type="GO" id="GO:0033735">
    <property type="term" value="F:aspartate dehydrogenase [NAD(P)+] activity"/>
    <property type="evidence" value="ECO:0007669"/>
    <property type="project" value="UniProtKB-EC"/>
</dbReference>
<comment type="miscellaneous">
    <text evidence="6">The iminoaspartate product is unstable in aqueous solution and can decompose to oxaloacetate and ammonia.</text>
</comment>
<evidence type="ECO:0000313" key="9">
    <source>
        <dbReference type="EMBL" id="MBF4501070.1"/>
    </source>
</evidence>
<protein>
    <recommendedName>
        <fullName evidence="6">L-aspartate dehydrogenase</fullName>
        <ecNumber evidence="6">1.4.1.21</ecNumber>
    </recommendedName>
</protein>
<evidence type="ECO:0000256" key="1">
    <source>
        <dbReference type="ARBA" id="ARBA00008331"/>
    </source>
</evidence>
<evidence type="ECO:0000259" key="8">
    <source>
        <dbReference type="Pfam" id="PF03447"/>
    </source>
</evidence>
<evidence type="ECO:0000256" key="6">
    <source>
        <dbReference type="HAMAP-Rule" id="MF_01265"/>
    </source>
</evidence>
<feature type="binding site" evidence="6">
    <location>
        <position position="120"/>
    </location>
    <ligand>
        <name>NAD(+)</name>
        <dbReference type="ChEBI" id="CHEBI:57540"/>
    </ligand>
</feature>
<feature type="active site" evidence="6">
    <location>
        <position position="210"/>
    </location>
</feature>
<dbReference type="InterPro" id="IPR022487">
    <property type="entry name" value="Asp_DH_arc"/>
</dbReference>
<comment type="function">
    <text evidence="6">Specifically catalyzes the NAD or NADP-dependent dehydrogenation of L-aspartate to iminoaspartate.</text>
</comment>
<dbReference type="InterPro" id="IPR002811">
    <property type="entry name" value="Asp_DH"/>
</dbReference>
<dbReference type="UniPathway" id="UPA00253">
    <property type="reaction ID" value="UER00456"/>
</dbReference>
<feature type="domain" description="Aspartate dehydrogenase" evidence="7">
    <location>
        <begin position="159"/>
        <end position="245"/>
    </location>
</feature>
<dbReference type="GO" id="GO:0016639">
    <property type="term" value="F:oxidoreductase activity, acting on the CH-NH2 group of donors, NAD or NADP as acceptor"/>
    <property type="evidence" value="ECO:0007669"/>
    <property type="project" value="UniProtKB-UniRule"/>
</dbReference>
<keyword evidence="5 6" id="KW-0520">NAD</keyword>
<dbReference type="EMBL" id="JADKPV010000002">
    <property type="protein sequence ID" value="MBF4501070.1"/>
    <property type="molecule type" value="Genomic_DNA"/>
</dbReference>
<feature type="domain" description="Aspartate/homoserine dehydrogenase NAD-binding" evidence="8">
    <location>
        <begin position="7"/>
        <end position="117"/>
    </location>
</feature>
<accession>A0A8J7G2P1</accession>
<comment type="caution">
    <text evidence="9">The sequence shown here is derived from an EMBL/GenBank/DDBJ whole genome shotgun (WGS) entry which is preliminary data.</text>
</comment>
<sequence length="258" mass="28061">MKIGLIGYGNIGSFLVEALQEREDITITHVLTSRTDQIDILAQGGIKVVHDIEQFVQQSFDYVVETSTIETIEKYGEAVIRAGKPLILSSIGVLGKKEVRDKFETLARRHGTALFIPSGAIGGLDAIQSAQALDELEEVQLTTRKPPSALPNRKQPLAEVEVIFEGSAEAAIAQFPRNMNVAIALSLAGIGPKRTKVRVLADPHAEKNTHTIEVKGSFGVMTTMIENNPMPENPKTSYLAALSVLHAIMNQQNTIRIA</sequence>
<dbReference type="AlphaFoldDB" id="A0A8J7G2P1"/>
<dbReference type="EC" id="1.4.1.21" evidence="6"/>
<evidence type="ECO:0000256" key="4">
    <source>
        <dbReference type="ARBA" id="ARBA00023002"/>
    </source>
</evidence>
<keyword evidence="10" id="KW-1185">Reference proteome</keyword>
<dbReference type="GO" id="GO:0050661">
    <property type="term" value="F:NADP binding"/>
    <property type="evidence" value="ECO:0007669"/>
    <property type="project" value="UniProtKB-UniRule"/>
</dbReference>
<dbReference type="InterPro" id="IPR011182">
    <property type="entry name" value="L-Asp_DH"/>
</dbReference>
<dbReference type="NCBIfam" id="NF009828">
    <property type="entry name" value="PRK13303.1-3"/>
    <property type="match status" value="1"/>
</dbReference>
<dbReference type="SUPFAM" id="SSF55347">
    <property type="entry name" value="Glyceraldehyde-3-phosphate dehydrogenase-like, C-terminal domain"/>
    <property type="match status" value="1"/>
</dbReference>
<dbReference type="Pfam" id="PF03447">
    <property type="entry name" value="NAD_binding_3"/>
    <property type="match status" value="1"/>
</dbReference>
<dbReference type="NCBIfam" id="NF009829">
    <property type="entry name" value="PRK13303.1-4"/>
    <property type="match status" value="1"/>
</dbReference>
<gene>
    <name evidence="6 9" type="primary">nadX</name>
    <name evidence="9" type="ORF">IRY55_06800</name>
</gene>
<comment type="catalytic activity">
    <reaction evidence="6">
        <text>L-aspartate + NAD(+) + H2O = oxaloacetate + NH4(+) + NADH + H(+)</text>
        <dbReference type="Rhea" id="RHEA:11788"/>
        <dbReference type="ChEBI" id="CHEBI:15377"/>
        <dbReference type="ChEBI" id="CHEBI:15378"/>
        <dbReference type="ChEBI" id="CHEBI:16452"/>
        <dbReference type="ChEBI" id="CHEBI:28938"/>
        <dbReference type="ChEBI" id="CHEBI:29991"/>
        <dbReference type="ChEBI" id="CHEBI:57540"/>
        <dbReference type="ChEBI" id="CHEBI:57945"/>
        <dbReference type="EC" id="1.4.1.21"/>
    </reaction>
</comment>
<dbReference type="PANTHER" id="PTHR31873:SF6">
    <property type="entry name" value="ASPARTATE DEHYDROGENASE DOMAIN-CONTAINING PROTEIN"/>
    <property type="match status" value="1"/>
</dbReference>
<dbReference type="InterPro" id="IPR020626">
    <property type="entry name" value="Asp_DH_prok"/>
</dbReference>
<feature type="binding site" evidence="6">
    <location>
        <position position="180"/>
    </location>
    <ligand>
        <name>NAD(+)</name>
        <dbReference type="ChEBI" id="CHEBI:57540"/>
    </ligand>
</feature>
<dbReference type="Pfam" id="PF01958">
    <property type="entry name" value="Asp_DH_C"/>
    <property type="match status" value="1"/>
</dbReference>
<evidence type="ECO:0000256" key="5">
    <source>
        <dbReference type="ARBA" id="ARBA00023027"/>
    </source>
</evidence>
<evidence type="ECO:0000259" key="7">
    <source>
        <dbReference type="Pfam" id="PF01958"/>
    </source>
</evidence>
<dbReference type="HAMAP" id="MF_01265">
    <property type="entry name" value="NadX"/>
    <property type="match status" value="1"/>
</dbReference>
<dbReference type="SUPFAM" id="SSF51735">
    <property type="entry name" value="NAD(P)-binding Rossmann-fold domains"/>
    <property type="match status" value="1"/>
</dbReference>
<keyword evidence="2 6" id="KW-0662">Pyridine nucleotide biosynthesis</keyword>